<comment type="similarity">
    <text evidence="2 6">Belongs to the flagella basal body rod proteins family.</text>
</comment>
<keyword evidence="10" id="KW-0966">Cell projection</keyword>
<evidence type="ECO:0000256" key="7">
    <source>
        <dbReference type="SAM" id="MobiDB-lite"/>
    </source>
</evidence>
<evidence type="ECO:0000313" key="10">
    <source>
        <dbReference type="EMBL" id="TCU89096.1"/>
    </source>
</evidence>
<evidence type="ECO:0000313" key="9">
    <source>
        <dbReference type="EMBL" id="STQ90464.1"/>
    </source>
</evidence>
<evidence type="ECO:0000256" key="5">
    <source>
        <dbReference type="ARBA" id="ARBA00024934"/>
    </source>
</evidence>
<evidence type="ECO:0000256" key="2">
    <source>
        <dbReference type="ARBA" id="ARBA00009677"/>
    </source>
</evidence>
<evidence type="ECO:0000313" key="11">
    <source>
        <dbReference type="Proteomes" id="UP000255108"/>
    </source>
</evidence>
<feature type="compositionally biased region" description="Basic and acidic residues" evidence="7">
    <location>
        <begin position="65"/>
        <end position="75"/>
    </location>
</feature>
<keyword evidence="10" id="KW-0282">Flagellum</keyword>
<dbReference type="Pfam" id="PF00460">
    <property type="entry name" value="Flg_bb_rod"/>
    <property type="match status" value="1"/>
</dbReference>
<evidence type="ECO:0000256" key="3">
    <source>
        <dbReference type="ARBA" id="ARBA00014376"/>
    </source>
</evidence>
<dbReference type="Proteomes" id="UP000255108">
    <property type="component" value="Unassembled WGS sequence"/>
</dbReference>
<evidence type="ECO:0000256" key="6">
    <source>
        <dbReference type="PIRNR" id="PIRNR002889"/>
    </source>
</evidence>
<dbReference type="PANTHER" id="PTHR30435">
    <property type="entry name" value="FLAGELLAR PROTEIN"/>
    <property type="match status" value="1"/>
</dbReference>
<comment type="function">
    <text evidence="5 6">Structural component of flagellum, the bacterial motility apparatus. Part of the rod structure of flagellar basal body.</text>
</comment>
<dbReference type="EMBL" id="SMBT01000002">
    <property type="protein sequence ID" value="TCU89096.1"/>
    <property type="molecule type" value="Genomic_DNA"/>
</dbReference>
<dbReference type="OrthoDB" id="9788334at2"/>
<dbReference type="InterPro" id="IPR019776">
    <property type="entry name" value="Flagellar_basal_body_rod_CS"/>
</dbReference>
<dbReference type="InterPro" id="IPR006300">
    <property type="entry name" value="FlgB"/>
</dbReference>
<organism evidence="9 11">
    <name type="scientific">Iodobacter fluviatilis</name>
    <dbReference type="NCBI Taxonomy" id="537"/>
    <lineage>
        <taxon>Bacteria</taxon>
        <taxon>Pseudomonadati</taxon>
        <taxon>Pseudomonadota</taxon>
        <taxon>Betaproteobacteria</taxon>
        <taxon>Neisseriales</taxon>
        <taxon>Chitinibacteraceae</taxon>
        <taxon>Iodobacter</taxon>
    </lineage>
</organism>
<keyword evidence="4 6" id="KW-0975">Bacterial flagellum</keyword>
<dbReference type="Proteomes" id="UP000295794">
    <property type="component" value="Unassembled WGS sequence"/>
</dbReference>
<dbReference type="RefSeq" id="WP_099397369.1">
    <property type="nucleotide sequence ID" value="NZ_CAWOLO010000002.1"/>
</dbReference>
<protein>
    <recommendedName>
        <fullName evidence="3 6">Flagellar basal body rod protein FlgB</fullName>
    </recommendedName>
</protein>
<evidence type="ECO:0000256" key="4">
    <source>
        <dbReference type="ARBA" id="ARBA00023143"/>
    </source>
</evidence>
<dbReference type="AlphaFoldDB" id="A0A377Q5E5"/>
<evidence type="ECO:0000313" key="12">
    <source>
        <dbReference type="Proteomes" id="UP000295794"/>
    </source>
</evidence>
<dbReference type="PIRSF" id="PIRSF002889">
    <property type="entry name" value="Rod_FlgB"/>
    <property type="match status" value="1"/>
</dbReference>
<dbReference type="EMBL" id="UGHR01000001">
    <property type="protein sequence ID" value="STQ90464.1"/>
    <property type="molecule type" value="Genomic_DNA"/>
</dbReference>
<dbReference type="GO" id="GO:0071978">
    <property type="term" value="P:bacterial-type flagellum-dependent swarming motility"/>
    <property type="evidence" value="ECO:0007669"/>
    <property type="project" value="TreeGrafter"/>
</dbReference>
<dbReference type="PROSITE" id="PS00588">
    <property type="entry name" value="FLAGELLA_BB_ROD"/>
    <property type="match status" value="1"/>
</dbReference>
<proteinExistence type="inferred from homology"/>
<comment type="subcellular location">
    <subcellularLocation>
        <location evidence="1 6">Bacterial flagellum basal body</location>
    </subcellularLocation>
</comment>
<keyword evidence="10" id="KW-0969">Cilium</keyword>
<reference evidence="9 11" key="1">
    <citation type="submission" date="2018-06" db="EMBL/GenBank/DDBJ databases">
        <authorList>
            <consortium name="Pathogen Informatics"/>
            <person name="Doyle S."/>
        </authorList>
    </citation>
    <scope>NUCLEOTIDE SEQUENCE [LARGE SCALE GENOMIC DNA]</scope>
    <source>
        <strain evidence="9 11">NCTC11159</strain>
    </source>
</reference>
<dbReference type="PANTHER" id="PTHR30435:SF12">
    <property type="entry name" value="FLAGELLAR BASAL BODY ROD PROTEIN FLGB"/>
    <property type="match status" value="1"/>
</dbReference>
<dbReference type="NCBIfam" id="TIGR01396">
    <property type="entry name" value="FlgB"/>
    <property type="match status" value="1"/>
</dbReference>
<dbReference type="InterPro" id="IPR001444">
    <property type="entry name" value="Flag_bb_rod_N"/>
</dbReference>
<reference evidence="10 12" key="2">
    <citation type="submission" date="2019-03" db="EMBL/GenBank/DDBJ databases">
        <title>Genomic Encyclopedia of Type Strains, Phase IV (KMG-IV): sequencing the most valuable type-strain genomes for metagenomic binning, comparative biology and taxonomic classification.</title>
        <authorList>
            <person name="Goeker M."/>
        </authorList>
    </citation>
    <scope>NUCLEOTIDE SEQUENCE [LARGE SCALE GENOMIC DNA]</scope>
    <source>
        <strain evidence="10 12">DSM 3764</strain>
    </source>
</reference>
<evidence type="ECO:0000256" key="1">
    <source>
        <dbReference type="ARBA" id="ARBA00004117"/>
    </source>
</evidence>
<dbReference type="GO" id="GO:0030694">
    <property type="term" value="C:bacterial-type flagellum basal body, rod"/>
    <property type="evidence" value="ECO:0007669"/>
    <property type="project" value="InterPro"/>
</dbReference>
<feature type="region of interest" description="Disordered" evidence="7">
    <location>
        <begin position="56"/>
        <end position="81"/>
    </location>
</feature>
<evidence type="ECO:0000259" key="8">
    <source>
        <dbReference type="Pfam" id="PF00460"/>
    </source>
</evidence>
<gene>
    <name evidence="9" type="primary">flgB_1</name>
    <name evidence="10" type="ORF">EV682_1025</name>
    <name evidence="9" type="ORF">NCTC11159_01528</name>
</gene>
<name>A0A377Q5E5_9NEIS</name>
<sequence>MLGRLDDYFRPQETALSLRSQRQEVLASNIANNDTPGYKARDFDFKKTFEAALQKNPVKPLQSTDPRHLQPKDNLDPLSKALLYRNPRQSGIDGNTVDMNAEMAAFSDNAIRYQAGITFMQKRIEGMRTALTGQ</sequence>
<feature type="domain" description="Flagellar basal body rod protein N-terminal" evidence="8">
    <location>
        <begin position="12"/>
        <end position="39"/>
    </location>
</feature>
<keyword evidence="12" id="KW-1185">Reference proteome</keyword>
<comment type="subunit">
    <text evidence="6">The basal body constitutes a major portion of the flagellar organelle and consists of a number of rings mounted on a central rod.</text>
</comment>
<accession>A0A377Q5E5</accession>